<keyword evidence="4" id="KW-1185">Reference proteome</keyword>
<evidence type="ECO:0000313" key="4">
    <source>
        <dbReference type="Proteomes" id="UP000585474"/>
    </source>
</evidence>
<accession>A0A7J0FAI1</accession>
<feature type="coiled-coil region" evidence="1">
    <location>
        <begin position="509"/>
        <end position="568"/>
    </location>
</feature>
<comment type="caution">
    <text evidence="3">The sequence shown here is derived from an EMBL/GenBank/DDBJ whole genome shotgun (WGS) entry which is preliminary data.</text>
</comment>
<feature type="compositionally biased region" description="Basic and acidic residues" evidence="2">
    <location>
        <begin position="319"/>
        <end position="336"/>
    </location>
</feature>
<organism evidence="3 4">
    <name type="scientific">Actinidia rufa</name>
    <dbReference type="NCBI Taxonomy" id="165716"/>
    <lineage>
        <taxon>Eukaryota</taxon>
        <taxon>Viridiplantae</taxon>
        <taxon>Streptophyta</taxon>
        <taxon>Embryophyta</taxon>
        <taxon>Tracheophyta</taxon>
        <taxon>Spermatophyta</taxon>
        <taxon>Magnoliopsida</taxon>
        <taxon>eudicotyledons</taxon>
        <taxon>Gunneridae</taxon>
        <taxon>Pentapetalae</taxon>
        <taxon>asterids</taxon>
        <taxon>Ericales</taxon>
        <taxon>Actinidiaceae</taxon>
        <taxon>Actinidia</taxon>
    </lineage>
</organism>
<proteinExistence type="predicted"/>
<feature type="region of interest" description="Disordered" evidence="2">
    <location>
        <begin position="420"/>
        <end position="456"/>
    </location>
</feature>
<dbReference type="Proteomes" id="UP000585474">
    <property type="component" value="Unassembled WGS sequence"/>
</dbReference>
<keyword evidence="1" id="KW-0175">Coiled coil</keyword>
<feature type="compositionally biased region" description="Polar residues" evidence="2">
    <location>
        <begin position="446"/>
        <end position="456"/>
    </location>
</feature>
<feature type="region of interest" description="Disordered" evidence="2">
    <location>
        <begin position="295"/>
        <end position="336"/>
    </location>
</feature>
<gene>
    <name evidence="3" type="ORF">Acr_10g0010400</name>
</gene>
<evidence type="ECO:0000313" key="3">
    <source>
        <dbReference type="EMBL" id="GFY95655.1"/>
    </source>
</evidence>
<evidence type="ECO:0000256" key="1">
    <source>
        <dbReference type="SAM" id="Coils"/>
    </source>
</evidence>
<reference evidence="3 4" key="1">
    <citation type="submission" date="2019-07" db="EMBL/GenBank/DDBJ databases">
        <title>De Novo Assembly of kiwifruit Actinidia rufa.</title>
        <authorList>
            <person name="Sugita-Konishi S."/>
            <person name="Sato K."/>
            <person name="Mori E."/>
            <person name="Abe Y."/>
            <person name="Kisaki G."/>
            <person name="Hamano K."/>
            <person name="Suezawa K."/>
            <person name="Otani M."/>
            <person name="Fukuda T."/>
            <person name="Manabe T."/>
            <person name="Gomi K."/>
            <person name="Tabuchi M."/>
            <person name="Akimitsu K."/>
            <person name="Kataoka I."/>
        </authorList>
    </citation>
    <scope>NUCLEOTIDE SEQUENCE [LARGE SCALE GENOMIC DNA]</scope>
    <source>
        <strain evidence="4">cv. Fuchu</strain>
    </source>
</reference>
<dbReference type="EMBL" id="BJWL01000010">
    <property type="protein sequence ID" value="GFY95655.1"/>
    <property type="molecule type" value="Genomic_DNA"/>
</dbReference>
<dbReference type="AlphaFoldDB" id="A0A7J0FAI1"/>
<name>A0A7J0FAI1_9ERIC</name>
<evidence type="ECO:0000256" key="2">
    <source>
        <dbReference type="SAM" id="MobiDB-lite"/>
    </source>
</evidence>
<sequence length="573" mass="64131">MNIIIIHCILRTNVIDWGEATTNFRRGDETEVKRLDRAEQWNNEVIAQRERERAVTPLWRRGERPDGENLEPCEEIMPSMKVVPKDFGVQGGEMPNKNSTANVGDVMEMVSYGDRVSRSSADGDLTPHQLLPTRYAEVKYLASSSNESWGVDGRAPRSQPPFELETNIMAQGELNRLRESHAPSHSRLRLGFPRQITPLRLLARARWPFVRMPSKSEHVRFLQQSEAKRWMTIFQGNSKEDPARGVPQQCQGVKKEILLHLRGQLGVPSRAIPEPLVMEHSKSFLKSFALDSGQMASSGDDNTKDKLTGSAAHVTSNEGESHHSRDDPPQGDHSRDGSVEYIRTIKKEMRKVLPCLPDLTLLRLIGGKVRTPFLCLEPGSSISNSEMMKGEESKSVNPAARGVVIRKKHLRDKMPDILPLKKGKQAMDSKKKGAMSPLEDKKKGSSSKAPTKPKVTSSWAMTKATLIAVVPGEEISNNPRVVLGLNVSMIKNPVVAKKSLEGVIPPTNKDELAIELEGKLAELEAQEQHTVTELKRMTEDRNATMERLEKKVDELKEKEALTKKAAQEVQIFR</sequence>
<protein>
    <submittedName>
        <fullName evidence="3">Uncharacterized protein</fullName>
    </submittedName>
</protein>